<dbReference type="Proteomes" id="UP000044377">
    <property type="component" value="Unassembled WGS sequence"/>
</dbReference>
<sequence length="169" mass="19110">MVSSSATIMAEGFPHGEMRREDREITDPAEIEQIIQAAKVMYLALSCDDLPFLVPVFYAWDGHSLYFHSARNGSKIEIMKKNNKVCFAISVDQGIIEDELACNFEARHRTVIGLGETVFIEDEQEKITALDRIVARFTDRAFSYPPANLKSTRVIRVDILSLKGKKHGF</sequence>
<protein>
    <submittedName>
        <fullName evidence="1">Pyridoxamine 5'-phosphate oxidase-related, FMN-binding</fullName>
    </submittedName>
</protein>
<dbReference type="STRING" id="1109412.BN1221_02553"/>
<dbReference type="InterPro" id="IPR024747">
    <property type="entry name" value="Pyridox_Oxase-rel"/>
</dbReference>
<proteinExistence type="predicted"/>
<dbReference type="RefSeq" id="WP_231604115.1">
    <property type="nucleotide sequence ID" value="NZ_CGIG01000001.1"/>
</dbReference>
<dbReference type="AlphaFoldDB" id="A0A0G4JWP3"/>
<keyword evidence="2" id="KW-1185">Reference proteome</keyword>
<evidence type="ECO:0000313" key="2">
    <source>
        <dbReference type="Proteomes" id="UP000044377"/>
    </source>
</evidence>
<dbReference type="Gene3D" id="2.30.110.10">
    <property type="entry name" value="Electron Transport, Fmn-binding Protein, Chain A"/>
    <property type="match status" value="1"/>
</dbReference>
<gene>
    <name evidence="1" type="ORF">BN1221_02553</name>
</gene>
<name>A0A0G4JWP3_9GAMM</name>
<reference evidence="2" key="1">
    <citation type="submission" date="2015-01" db="EMBL/GenBank/DDBJ databases">
        <authorList>
            <person name="Paterson Steve"/>
        </authorList>
    </citation>
    <scope>NUCLEOTIDE SEQUENCE [LARGE SCALE GENOMIC DNA]</scope>
    <source>
        <strain evidence="2">OBR1</strain>
    </source>
</reference>
<dbReference type="SUPFAM" id="SSF50475">
    <property type="entry name" value="FMN-binding split barrel"/>
    <property type="match status" value="1"/>
</dbReference>
<evidence type="ECO:0000313" key="1">
    <source>
        <dbReference type="EMBL" id="CPR17283.1"/>
    </source>
</evidence>
<organism evidence="1 2">
    <name type="scientific">Brenneria goodwinii</name>
    <dbReference type="NCBI Taxonomy" id="1109412"/>
    <lineage>
        <taxon>Bacteria</taxon>
        <taxon>Pseudomonadati</taxon>
        <taxon>Pseudomonadota</taxon>
        <taxon>Gammaproteobacteria</taxon>
        <taxon>Enterobacterales</taxon>
        <taxon>Pectobacteriaceae</taxon>
        <taxon>Brenneria</taxon>
    </lineage>
</organism>
<dbReference type="PANTHER" id="PTHR34071">
    <property type="entry name" value="5-NITROIMIDAZOLE ANTIBIOTICS RESISTANCE PROTEIN, NIMA-FAMILY-RELATED PROTEIN-RELATED"/>
    <property type="match status" value="1"/>
</dbReference>
<dbReference type="InterPro" id="IPR012349">
    <property type="entry name" value="Split_barrel_FMN-bd"/>
</dbReference>
<accession>A0A0G4JWP3</accession>
<dbReference type="GeneID" id="70905210"/>
<dbReference type="PANTHER" id="PTHR34071:SF2">
    <property type="entry name" value="FLAVIN-NUCLEOTIDE-BINDING PROTEIN"/>
    <property type="match status" value="1"/>
</dbReference>
<dbReference type="EMBL" id="CGIG01000001">
    <property type="protein sequence ID" value="CPR17283.1"/>
    <property type="molecule type" value="Genomic_DNA"/>
</dbReference>
<dbReference type="Pfam" id="PF12900">
    <property type="entry name" value="Pyridox_ox_2"/>
    <property type="match status" value="1"/>
</dbReference>